<accession>A0A5N5JXV6</accession>
<dbReference type="EMBL" id="VFJC01000027">
    <property type="protein sequence ID" value="KAB5523456.1"/>
    <property type="molecule type" value="Genomic_DNA"/>
</dbReference>
<evidence type="ECO:0000313" key="2">
    <source>
        <dbReference type="Proteomes" id="UP000327468"/>
    </source>
</evidence>
<dbReference type="AlphaFoldDB" id="A0A5N5JXV6"/>
<name>A0A5N5JXV6_PANHP</name>
<gene>
    <name evidence="1" type="ORF">PHYPO_G00152770</name>
</gene>
<protein>
    <submittedName>
        <fullName evidence="1">Uncharacterized protein</fullName>
    </submittedName>
</protein>
<proteinExistence type="predicted"/>
<evidence type="ECO:0000313" key="1">
    <source>
        <dbReference type="EMBL" id="KAB5523456.1"/>
    </source>
</evidence>
<organism evidence="1 2">
    <name type="scientific">Pangasianodon hypophthalmus</name>
    <name type="common">Striped catfish</name>
    <name type="synonym">Helicophagus hypophthalmus</name>
    <dbReference type="NCBI Taxonomy" id="310915"/>
    <lineage>
        <taxon>Eukaryota</taxon>
        <taxon>Metazoa</taxon>
        <taxon>Chordata</taxon>
        <taxon>Craniata</taxon>
        <taxon>Vertebrata</taxon>
        <taxon>Euteleostomi</taxon>
        <taxon>Actinopterygii</taxon>
        <taxon>Neopterygii</taxon>
        <taxon>Teleostei</taxon>
        <taxon>Ostariophysi</taxon>
        <taxon>Siluriformes</taxon>
        <taxon>Pangasiidae</taxon>
        <taxon>Pangasianodon</taxon>
    </lineage>
</organism>
<keyword evidence="2" id="KW-1185">Reference proteome</keyword>
<sequence length="79" mass="9263">MKHKFLCEYFYIFRHWFTLRPHTHTIKGDLLEVASDVEEPEIVRPRGHLRSSSGVPLQCRDSHGHGYIMTHRDMCGQGL</sequence>
<comment type="caution">
    <text evidence="1">The sequence shown here is derived from an EMBL/GenBank/DDBJ whole genome shotgun (WGS) entry which is preliminary data.</text>
</comment>
<reference evidence="1 2" key="1">
    <citation type="submission" date="2019-06" db="EMBL/GenBank/DDBJ databases">
        <title>A chromosome-scale genome assembly of the striped catfish, Pangasianodon hypophthalmus.</title>
        <authorList>
            <person name="Wen M."/>
            <person name="Zahm M."/>
            <person name="Roques C."/>
            <person name="Cabau C."/>
            <person name="Klopp C."/>
            <person name="Donnadieu C."/>
            <person name="Jouanno E."/>
            <person name="Avarre J.-C."/>
            <person name="Campet M."/>
            <person name="Ha T.T.T."/>
            <person name="Dugue R."/>
            <person name="Lampietro C."/>
            <person name="Louis A."/>
            <person name="Herpin A."/>
            <person name="Echchiki A."/>
            <person name="Berthelot C."/>
            <person name="Parey E."/>
            <person name="Roest-Crollius H."/>
            <person name="Braasch I."/>
            <person name="Postlethwait J."/>
            <person name="Bobe J."/>
            <person name="Montfort J."/>
            <person name="Bouchez O."/>
            <person name="Begum T."/>
            <person name="Schartl M."/>
            <person name="Guiguen Y."/>
        </authorList>
    </citation>
    <scope>NUCLEOTIDE SEQUENCE [LARGE SCALE GENOMIC DNA]</scope>
    <source>
        <strain evidence="1 2">Indonesia</strain>
        <tissue evidence="1">Blood</tissue>
    </source>
</reference>
<dbReference type="Proteomes" id="UP000327468">
    <property type="component" value="Chromosome 26"/>
</dbReference>